<reference evidence="2" key="1">
    <citation type="submission" date="2023-07" db="EMBL/GenBank/DDBJ databases">
        <authorList>
            <person name="Xia Y."/>
        </authorList>
    </citation>
    <scope>NUCLEOTIDE SEQUENCE</scope>
    <source>
        <strain evidence="2">F</strain>
    </source>
</reference>
<accession>A0AA96ERY4</accession>
<name>A0AA96ERY4_9VIRU</name>
<feature type="coiled-coil region" evidence="1">
    <location>
        <begin position="9"/>
        <end position="36"/>
    </location>
</feature>
<dbReference type="EMBL" id="OR343188">
    <property type="protein sequence ID" value="WNL49947.1"/>
    <property type="molecule type" value="Genomic_DNA"/>
</dbReference>
<sequence>MSEEFLKAAENVQKILDALRHRKENYEKDIPQKEASKMFELSIALNVAKKFLLEHKVKETTFTLMKYNVTAQNINSLVEKEKRPQVSRNYKELSDWLISRNFS</sequence>
<evidence type="ECO:0000313" key="2">
    <source>
        <dbReference type="EMBL" id="WNL49947.1"/>
    </source>
</evidence>
<evidence type="ECO:0000256" key="1">
    <source>
        <dbReference type="SAM" id="Coils"/>
    </source>
</evidence>
<organism evidence="2">
    <name type="scientific">Marseillevirus sp</name>
    <dbReference type="NCBI Taxonomy" id="2809551"/>
    <lineage>
        <taxon>Viruses</taxon>
        <taxon>Varidnaviria</taxon>
        <taxon>Bamfordvirae</taxon>
        <taxon>Nucleocytoviricota</taxon>
        <taxon>Megaviricetes</taxon>
        <taxon>Pimascovirales</taxon>
        <taxon>Pimascovirales incertae sedis</taxon>
        <taxon>Marseilleviridae</taxon>
        <taxon>Marseillevirus</taxon>
    </lineage>
</organism>
<keyword evidence="1" id="KW-0175">Coiled coil</keyword>
<protein>
    <submittedName>
        <fullName evidence="2">Uncharacterized protein</fullName>
    </submittedName>
</protein>
<gene>
    <name evidence="2" type="ORF">MarFTMF_431</name>
</gene>
<proteinExistence type="predicted"/>